<evidence type="ECO:0000313" key="5">
    <source>
        <dbReference type="EMBL" id="KAF6717981.1"/>
    </source>
</evidence>
<gene>
    <name evidence="5" type="ORF">FQA47_010618</name>
</gene>
<evidence type="ECO:0000256" key="4">
    <source>
        <dbReference type="ARBA" id="ARBA00023180"/>
    </source>
</evidence>
<keyword evidence="4" id="KW-0325">Glycoprotein</keyword>
<dbReference type="GO" id="GO:0005576">
    <property type="term" value="C:extracellular region"/>
    <property type="evidence" value="ECO:0007669"/>
    <property type="project" value="UniProtKB-SubCell"/>
</dbReference>
<evidence type="ECO:0000256" key="2">
    <source>
        <dbReference type="ARBA" id="ARBA00022525"/>
    </source>
</evidence>
<dbReference type="PANTHER" id="PTHR11967:SF2">
    <property type="entry name" value="ALPHA-1-ACID GLYCOPROTEIN 1"/>
    <property type="match status" value="1"/>
</dbReference>
<dbReference type="InterPro" id="IPR012674">
    <property type="entry name" value="Calycin"/>
</dbReference>
<evidence type="ECO:0008006" key="7">
    <source>
        <dbReference type="Google" id="ProtNLM"/>
    </source>
</evidence>
<name>A0A834F1R4_ORYME</name>
<dbReference type="EMBL" id="WKFB01000780">
    <property type="protein sequence ID" value="KAF6717981.1"/>
    <property type="molecule type" value="Genomic_DNA"/>
</dbReference>
<protein>
    <recommendedName>
        <fullName evidence="7">Apolipoprotein M</fullName>
    </recommendedName>
</protein>
<dbReference type="Proteomes" id="UP000646548">
    <property type="component" value="Unassembled WGS sequence"/>
</dbReference>
<organism evidence="5 6">
    <name type="scientific">Oryzias melastigma</name>
    <name type="common">Marine medaka</name>
    <dbReference type="NCBI Taxonomy" id="30732"/>
    <lineage>
        <taxon>Eukaryota</taxon>
        <taxon>Metazoa</taxon>
        <taxon>Chordata</taxon>
        <taxon>Craniata</taxon>
        <taxon>Vertebrata</taxon>
        <taxon>Euteleostomi</taxon>
        <taxon>Actinopterygii</taxon>
        <taxon>Neopterygii</taxon>
        <taxon>Teleostei</taxon>
        <taxon>Neoteleostei</taxon>
        <taxon>Acanthomorphata</taxon>
        <taxon>Ovalentaria</taxon>
        <taxon>Atherinomorphae</taxon>
        <taxon>Beloniformes</taxon>
        <taxon>Adrianichthyidae</taxon>
        <taxon>Oryziinae</taxon>
        <taxon>Oryzias</taxon>
    </lineage>
</organism>
<sequence length="115" mass="13204">MNAGRFSSNFTLEGNFMKAVVEDSNHTVTFWQTSCSDCRLLTVEVRSSASNSEGIYLFSRRRQLKHAEISEFKSQAECLNFPAVVEMNPEEELCSVVRPRNETLRTECDILLKKY</sequence>
<proteinExistence type="predicted"/>
<comment type="caution">
    <text evidence="5">The sequence shown here is derived from an EMBL/GenBank/DDBJ whole genome shotgun (WGS) entry which is preliminary data.</text>
</comment>
<dbReference type="Gene3D" id="2.40.128.20">
    <property type="match status" value="1"/>
</dbReference>
<reference evidence="5" key="1">
    <citation type="journal article" name="BMC Genomics">
        <title>Long-read sequencing and de novo genome assembly of marine medaka (Oryzias melastigma).</title>
        <authorList>
            <person name="Liang P."/>
            <person name="Saqib H.S.A."/>
            <person name="Ni X."/>
            <person name="Shen Y."/>
        </authorList>
    </citation>
    <scope>NUCLEOTIDE SEQUENCE</scope>
    <source>
        <strain evidence="5">Bigg-433</strain>
    </source>
</reference>
<evidence type="ECO:0000313" key="6">
    <source>
        <dbReference type="Proteomes" id="UP000646548"/>
    </source>
</evidence>
<evidence type="ECO:0000256" key="1">
    <source>
        <dbReference type="ARBA" id="ARBA00004613"/>
    </source>
</evidence>
<keyword evidence="3" id="KW-0732">Signal</keyword>
<evidence type="ECO:0000256" key="3">
    <source>
        <dbReference type="ARBA" id="ARBA00022729"/>
    </source>
</evidence>
<accession>A0A834F1R4</accession>
<dbReference type="PANTHER" id="PTHR11967">
    <property type="entry name" value="ALPHA-1-ACID GLYCOPROTEIN"/>
    <property type="match status" value="1"/>
</dbReference>
<dbReference type="AlphaFoldDB" id="A0A834F1R4"/>
<keyword evidence="2" id="KW-0964">Secreted</keyword>
<comment type="subcellular location">
    <subcellularLocation>
        <location evidence="1">Secreted</location>
    </subcellularLocation>
</comment>